<name>A0AAV2C6U1_9ROSI</name>
<organism evidence="2 3">
    <name type="scientific">Linum trigynum</name>
    <dbReference type="NCBI Taxonomy" id="586398"/>
    <lineage>
        <taxon>Eukaryota</taxon>
        <taxon>Viridiplantae</taxon>
        <taxon>Streptophyta</taxon>
        <taxon>Embryophyta</taxon>
        <taxon>Tracheophyta</taxon>
        <taxon>Spermatophyta</taxon>
        <taxon>Magnoliopsida</taxon>
        <taxon>eudicotyledons</taxon>
        <taxon>Gunneridae</taxon>
        <taxon>Pentapetalae</taxon>
        <taxon>rosids</taxon>
        <taxon>fabids</taxon>
        <taxon>Malpighiales</taxon>
        <taxon>Linaceae</taxon>
        <taxon>Linum</taxon>
    </lineage>
</organism>
<proteinExistence type="predicted"/>
<evidence type="ECO:0000313" key="2">
    <source>
        <dbReference type="EMBL" id="CAL1352257.1"/>
    </source>
</evidence>
<dbReference type="EMBL" id="OZ034813">
    <property type="protein sequence ID" value="CAL1352257.1"/>
    <property type="molecule type" value="Genomic_DNA"/>
</dbReference>
<sequence length="119" mass="13195">MGGLHKSTEKQQRTHSVHDPRWKFLHPTVISNPRKGSARRPKFRHPNCERGRIEASGCSCAFGSGQFGSYGDGSRIIRHGSSQDLQMPEGGGGQGHEPAMDLEFSRSIEKIKSRLKVII</sequence>
<feature type="compositionally biased region" description="Basic residues" evidence="1">
    <location>
        <begin position="36"/>
        <end position="45"/>
    </location>
</feature>
<reference evidence="2 3" key="1">
    <citation type="submission" date="2024-04" db="EMBL/GenBank/DDBJ databases">
        <authorList>
            <person name="Fracassetti M."/>
        </authorList>
    </citation>
    <scope>NUCLEOTIDE SEQUENCE [LARGE SCALE GENOMIC DNA]</scope>
</reference>
<feature type="region of interest" description="Disordered" evidence="1">
    <location>
        <begin position="1"/>
        <end position="45"/>
    </location>
</feature>
<evidence type="ECO:0000313" key="3">
    <source>
        <dbReference type="Proteomes" id="UP001497516"/>
    </source>
</evidence>
<protein>
    <submittedName>
        <fullName evidence="2">Uncharacterized protein</fullName>
    </submittedName>
</protein>
<feature type="region of interest" description="Disordered" evidence="1">
    <location>
        <begin position="73"/>
        <end position="105"/>
    </location>
</feature>
<dbReference type="AlphaFoldDB" id="A0AAV2C6U1"/>
<keyword evidence="3" id="KW-1185">Reference proteome</keyword>
<evidence type="ECO:0000256" key="1">
    <source>
        <dbReference type="SAM" id="MobiDB-lite"/>
    </source>
</evidence>
<gene>
    <name evidence="2" type="ORF">LTRI10_LOCUS240</name>
</gene>
<feature type="compositionally biased region" description="Basic and acidic residues" evidence="1">
    <location>
        <begin position="1"/>
        <end position="22"/>
    </location>
</feature>
<accession>A0AAV2C6U1</accession>
<dbReference type="Proteomes" id="UP001497516">
    <property type="component" value="Chromosome 1"/>
</dbReference>